<reference evidence="2" key="1">
    <citation type="journal article" date="2019" name="Int. J. Syst. Evol. Microbiol.">
        <title>The Global Catalogue of Microorganisms (GCM) 10K type strain sequencing project: providing services to taxonomists for standard genome sequencing and annotation.</title>
        <authorList>
            <consortium name="The Broad Institute Genomics Platform"/>
            <consortium name="The Broad Institute Genome Sequencing Center for Infectious Disease"/>
            <person name="Wu L."/>
            <person name="Ma J."/>
        </authorList>
    </citation>
    <scope>NUCLEOTIDE SEQUENCE [LARGE SCALE GENOMIC DNA]</scope>
    <source>
        <strain evidence="2">JCM 16902</strain>
    </source>
</reference>
<organism evidence="1 2">
    <name type="scientific">Kineosporia mesophila</name>
    <dbReference type="NCBI Taxonomy" id="566012"/>
    <lineage>
        <taxon>Bacteria</taxon>
        <taxon>Bacillati</taxon>
        <taxon>Actinomycetota</taxon>
        <taxon>Actinomycetes</taxon>
        <taxon>Kineosporiales</taxon>
        <taxon>Kineosporiaceae</taxon>
        <taxon>Kineosporia</taxon>
    </lineage>
</organism>
<keyword evidence="2" id="KW-1185">Reference proteome</keyword>
<evidence type="ECO:0000313" key="2">
    <source>
        <dbReference type="Proteomes" id="UP001501074"/>
    </source>
</evidence>
<dbReference type="Proteomes" id="UP001501074">
    <property type="component" value="Unassembled WGS sequence"/>
</dbReference>
<protein>
    <submittedName>
        <fullName evidence="1">Uncharacterized protein</fullName>
    </submittedName>
</protein>
<comment type="caution">
    <text evidence="1">The sequence shown here is derived from an EMBL/GenBank/DDBJ whole genome shotgun (WGS) entry which is preliminary data.</text>
</comment>
<evidence type="ECO:0000313" key="1">
    <source>
        <dbReference type="EMBL" id="GAA3621503.1"/>
    </source>
</evidence>
<name>A0ABP6ZY50_9ACTN</name>
<accession>A0ABP6ZY50</accession>
<gene>
    <name evidence="1" type="ORF">GCM10022223_42980</name>
</gene>
<proteinExistence type="predicted"/>
<dbReference type="EMBL" id="BAAAZO010000008">
    <property type="protein sequence ID" value="GAA3621503.1"/>
    <property type="molecule type" value="Genomic_DNA"/>
</dbReference>
<sequence>MKQSWYEKWFERADRFGRIFIIEYGMHGISIDMLTVIREDVVLPSIVGDLDDGVTLALRCAVLSQ</sequence>